<evidence type="ECO:0000313" key="1">
    <source>
        <dbReference type="EMBL" id="EHR42717.1"/>
    </source>
</evidence>
<dbReference type="PATRIC" id="fig|1129374.4.peg.17"/>
<evidence type="ECO:0008006" key="3">
    <source>
        <dbReference type="Google" id="ProtNLM"/>
    </source>
</evidence>
<protein>
    <recommendedName>
        <fullName evidence="3">Type I restriction enzyme R protein N-terminal domain-containing protein</fullName>
    </recommendedName>
</protein>
<proteinExistence type="predicted"/>
<evidence type="ECO:0000313" key="2">
    <source>
        <dbReference type="Proteomes" id="UP000012046"/>
    </source>
</evidence>
<dbReference type="AlphaFoldDB" id="H3Z9L6"/>
<comment type="caution">
    <text evidence="1">The sequence shown here is derived from an EMBL/GenBank/DDBJ whole genome shotgun (WGS) entry which is preliminary data.</text>
</comment>
<name>H3Z9L6_9ALTE</name>
<keyword evidence="2" id="KW-1185">Reference proteome</keyword>
<gene>
    <name evidence="1" type="ORF">AJE_00085</name>
</gene>
<reference evidence="1 2" key="1">
    <citation type="journal article" date="2012" name="J. Bacteriol.">
        <title>Genome Sequence of Extracellular-Protease-Producing Alishewanella jeotgali Isolated from Traditional Korean Fermented Seafood.</title>
        <authorList>
            <person name="Jung J."/>
            <person name="Chun J."/>
            <person name="Park W."/>
        </authorList>
    </citation>
    <scope>NUCLEOTIDE SEQUENCE [LARGE SCALE GENOMIC DNA]</scope>
    <source>
        <strain evidence="1 2">KCTC 22429</strain>
    </source>
</reference>
<sequence>MFIEAKAQIEKLDNHCPQLSRYFNATPEVTIAAITNGREWRFFTDLVNRNIMDADPFLTVDFDALDESLISRLRRFRHDEFQPEALRILAEETVYLNSFTSVISAALRNPDADFVRYVGSKSGIQRQFNARFIESITPIVKQAVQRSVSDMVVSGLSAQPLPEQASQPTEPVVAATVISDEAADIIDPENPRIVTTYAERRLFEVVQDILGENAEISPKDTESYYSVLYQGKTNRWLLRYLSEKKQPAVTFCMPLTDERKREITRAGLELGAGNSILISQPEHLARIPGLVFDALEHCRDDKNFSRKG</sequence>
<dbReference type="Proteomes" id="UP000012046">
    <property type="component" value="Unassembled WGS sequence"/>
</dbReference>
<accession>H3Z9L6</accession>
<dbReference type="eggNOG" id="COG4748">
    <property type="taxonomic scope" value="Bacteria"/>
</dbReference>
<dbReference type="EMBL" id="AHTH01000001">
    <property type="protein sequence ID" value="EHR42717.1"/>
    <property type="molecule type" value="Genomic_DNA"/>
</dbReference>
<organism evidence="1 2">
    <name type="scientific">Alishewanella jeotgali KCTC 22429</name>
    <dbReference type="NCBI Taxonomy" id="1129374"/>
    <lineage>
        <taxon>Bacteria</taxon>
        <taxon>Pseudomonadati</taxon>
        <taxon>Pseudomonadota</taxon>
        <taxon>Gammaproteobacteria</taxon>
        <taxon>Alteromonadales</taxon>
        <taxon>Alteromonadaceae</taxon>
        <taxon>Alishewanella</taxon>
    </lineage>
</organism>